<organism evidence="3">
    <name type="scientific">Leptocylindrus danicus</name>
    <dbReference type="NCBI Taxonomy" id="163516"/>
    <lineage>
        <taxon>Eukaryota</taxon>
        <taxon>Sar</taxon>
        <taxon>Stramenopiles</taxon>
        <taxon>Ochrophyta</taxon>
        <taxon>Bacillariophyta</taxon>
        <taxon>Coscinodiscophyceae</taxon>
        <taxon>Chaetocerotophycidae</taxon>
        <taxon>Leptocylindrales</taxon>
        <taxon>Leptocylindraceae</taxon>
        <taxon>Leptocylindrus</taxon>
    </lineage>
</organism>
<keyword evidence="1" id="KW-0472">Membrane</keyword>
<accession>A0A7S2KH68</accession>
<dbReference type="AlphaFoldDB" id="A0A7S2KH68"/>
<proteinExistence type="predicted"/>
<name>A0A7S2KH68_9STRA</name>
<gene>
    <name evidence="3" type="ORF">LDAN0321_LOCUS9216</name>
</gene>
<keyword evidence="1" id="KW-0812">Transmembrane</keyword>
<protein>
    <recommendedName>
        <fullName evidence="4">Secreted protein</fullName>
    </recommendedName>
</protein>
<keyword evidence="1" id="KW-1133">Transmembrane helix</keyword>
<evidence type="ECO:0000256" key="1">
    <source>
        <dbReference type="SAM" id="Phobius"/>
    </source>
</evidence>
<dbReference type="EMBL" id="HBGY01014238">
    <property type="protein sequence ID" value="CAD9576876.1"/>
    <property type="molecule type" value="Transcribed_RNA"/>
</dbReference>
<keyword evidence="2" id="KW-0732">Signal</keyword>
<feature type="signal peptide" evidence="2">
    <location>
        <begin position="1"/>
        <end position="15"/>
    </location>
</feature>
<reference evidence="3" key="1">
    <citation type="submission" date="2021-01" db="EMBL/GenBank/DDBJ databases">
        <authorList>
            <person name="Corre E."/>
            <person name="Pelletier E."/>
            <person name="Niang G."/>
            <person name="Scheremetjew M."/>
            <person name="Finn R."/>
            <person name="Kale V."/>
            <person name="Holt S."/>
            <person name="Cochrane G."/>
            <person name="Meng A."/>
            <person name="Brown T."/>
            <person name="Cohen L."/>
        </authorList>
    </citation>
    <scope>NUCLEOTIDE SEQUENCE</scope>
    <source>
        <strain evidence="3">B650</strain>
    </source>
</reference>
<sequence length="104" mass="11296">MHSLAMLVTVADTLAVPVITCGECLCVFILLVFLVQILPLLDSTSLPRIKKLFSSAPSRLFATIVHVEEGQEAGSEITISSRSTMMQLYVVLDGCVGGMHHHTR</sequence>
<feature type="transmembrane region" description="Helical" evidence="1">
    <location>
        <begin position="14"/>
        <end position="41"/>
    </location>
</feature>
<evidence type="ECO:0008006" key="4">
    <source>
        <dbReference type="Google" id="ProtNLM"/>
    </source>
</evidence>
<evidence type="ECO:0000256" key="2">
    <source>
        <dbReference type="SAM" id="SignalP"/>
    </source>
</evidence>
<feature type="chain" id="PRO_5031538682" description="Secreted protein" evidence="2">
    <location>
        <begin position="16"/>
        <end position="104"/>
    </location>
</feature>
<evidence type="ECO:0000313" key="3">
    <source>
        <dbReference type="EMBL" id="CAD9576876.1"/>
    </source>
</evidence>